<dbReference type="InterPro" id="IPR019734">
    <property type="entry name" value="TPR_rpt"/>
</dbReference>
<dbReference type="Pfam" id="PF08238">
    <property type="entry name" value="Sel1"/>
    <property type="match status" value="4"/>
</dbReference>
<dbReference type="SUPFAM" id="SSF81901">
    <property type="entry name" value="HCP-like"/>
    <property type="match status" value="3"/>
</dbReference>
<dbReference type="PANTHER" id="PTHR11102:SF160">
    <property type="entry name" value="ERAD-ASSOCIATED E3 UBIQUITIN-PROTEIN LIGASE COMPONENT HRD3"/>
    <property type="match status" value="1"/>
</dbReference>
<dbReference type="SMART" id="SM00671">
    <property type="entry name" value="SEL1"/>
    <property type="match status" value="4"/>
</dbReference>
<dbReference type="SMART" id="SM00271">
    <property type="entry name" value="DnaJ"/>
    <property type="match status" value="1"/>
</dbReference>
<dbReference type="InterPro" id="IPR001623">
    <property type="entry name" value="DnaJ_domain"/>
</dbReference>
<feature type="domain" description="J" evidence="3">
    <location>
        <begin position="4"/>
        <end position="80"/>
    </location>
</feature>
<proteinExistence type="predicted"/>
<feature type="coiled-coil region" evidence="2">
    <location>
        <begin position="76"/>
        <end position="121"/>
    </location>
</feature>
<dbReference type="Pfam" id="PF13181">
    <property type="entry name" value="TPR_8"/>
    <property type="match status" value="2"/>
</dbReference>
<name>A0A3G5AFV8_9VIRU</name>
<dbReference type="CDD" id="cd06257">
    <property type="entry name" value="DnaJ"/>
    <property type="match status" value="1"/>
</dbReference>
<dbReference type="InterPro" id="IPR050767">
    <property type="entry name" value="Sel1_AlgK"/>
</dbReference>
<dbReference type="PRINTS" id="PR00625">
    <property type="entry name" value="JDOMAIN"/>
</dbReference>
<dbReference type="InterPro" id="IPR006597">
    <property type="entry name" value="Sel1-like"/>
</dbReference>
<evidence type="ECO:0000313" key="4">
    <source>
        <dbReference type="EMBL" id="AYV84269.1"/>
    </source>
</evidence>
<dbReference type="Gene3D" id="1.25.40.10">
    <property type="entry name" value="Tetratricopeptide repeat domain"/>
    <property type="match status" value="2"/>
</dbReference>
<protein>
    <recommendedName>
        <fullName evidence="3">J domain-containing protein</fullName>
    </recommendedName>
</protein>
<keyword evidence="1" id="KW-0802">TPR repeat</keyword>
<organism evidence="4">
    <name type="scientific">Hyperionvirus sp</name>
    <dbReference type="NCBI Taxonomy" id="2487770"/>
    <lineage>
        <taxon>Viruses</taxon>
        <taxon>Varidnaviria</taxon>
        <taxon>Bamfordvirae</taxon>
        <taxon>Nucleocytoviricota</taxon>
        <taxon>Megaviricetes</taxon>
        <taxon>Imitervirales</taxon>
        <taxon>Mimiviridae</taxon>
        <taxon>Klosneuvirinae</taxon>
    </lineage>
</organism>
<dbReference type="Pfam" id="PF00226">
    <property type="entry name" value="DnaJ"/>
    <property type="match status" value="1"/>
</dbReference>
<feature type="repeat" description="TPR" evidence="1">
    <location>
        <begin position="188"/>
        <end position="221"/>
    </location>
</feature>
<dbReference type="SMART" id="SM00028">
    <property type="entry name" value="TPR"/>
    <property type="match status" value="6"/>
</dbReference>
<dbReference type="PANTHER" id="PTHR11102">
    <property type="entry name" value="SEL-1-LIKE PROTEIN"/>
    <property type="match status" value="1"/>
</dbReference>
<accession>A0A3G5AFV8</accession>
<keyword evidence="2" id="KW-0175">Coiled coil</keyword>
<sequence>MYVNDQRMLGLDDNVSKEDIRKRYKEIALIIHPDKNNGSLIAENLFKIVTLSYHRLIEDKSIKKYCFECTHKLTQYNNLSTEYANLQKKYDCLIKQTQIDMHQKNKLINELNSELNLLKSSPTTHSTESLIKFFEIFKNDISKKKLIEYYESNINATNATNLGIIYEHIKDIPKAIEWLTLGVELKNNDAPYLLGNIYYSCGNTIKAIELYKQASEYKNEDAMIKLGIIHEDLGQRHLAVKWHKKAAELGNQKALNELQVLLENNFGWNNKCSDDMMYWVEKIPINKISNALGRLVNICIHTEDPEKGRKYFNDLLQIWKSPNDHINIYDEIMEFFDNEKTTIDFLGLALFNDAMNLIKKYADDGRLDAIKTMIAINDDMFQKNYWIQKTKDIGNMAIIKKNGSQLSKIGQMFYDIDDLINAKYYYSEAYRMGELKVSAAIGTLNFDLGCGGKYKRSFIKSKDFIFEAINWYNKALILGDFCVNLELGEIYELLNNISEAIKYYSAAYYQCHKISKDAAIKLGSIYQDIYDCTPEQFFKKEEDIVSKIKIFDLDFAINWYLEAAKLNDIDAIAQLGVCYSKESRFDIAIKWCNKGLIELAVRYDSWFDEKKNAQRELYDIIGDIFANIKWNKCDNIIASEFYAAAWKIASEVSYCLKGDYIMKLEQLLQKPVDMKYLNDLYENFKIRKMYPDYNVYSD</sequence>
<dbReference type="PROSITE" id="PS50005">
    <property type="entry name" value="TPR"/>
    <property type="match status" value="1"/>
</dbReference>
<gene>
    <name evidence="4" type="ORF">Hyperionvirus21_3</name>
</gene>
<dbReference type="SUPFAM" id="SSF46565">
    <property type="entry name" value="Chaperone J-domain"/>
    <property type="match status" value="1"/>
</dbReference>
<dbReference type="PROSITE" id="PS50076">
    <property type="entry name" value="DNAJ_2"/>
    <property type="match status" value="1"/>
</dbReference>
<dbReference type="EMBL" id="MK072403">
    <property type="protein sequence ID" value="AYV84269.1"/>
    <property type="molecule type" value="Genomic_DNA"/>
</dbReference>
<evidence type="ECO:0000256" key="1">
    <source>
        <dbReference type="PROSITE-ProRule" id="PRU00339"/>
    </source>
</evidence>
<evidence type="ECO:0000256" key="2">
    <source>
        <dbReference type="SAM" id="Coils"/>
    </source>
</evidence>
<dbReference type="InterPro" id="IPR036869">
    <property type="entry name" value="J_dom_sf"/>
</dbReference>
<dbReference type="InterPro" id="IPR011990">
    <property type="entry name" value="TPR-like_helical_dom_sf"/>
</dbReference>
<evidence type="ECO:0000259" key="3">
    <source>
        <dbReference type="PROSITE" id="PS50076"/>
    </source>
</evidence>
<dbReference type="Gene3D" id="1.10.287.110">
    <property type="entry name" value="DnaJ domain"/>
    <property type="match status" value="1"/>
</dbReference>
<reference evidence="4" key="1">
    <citation type="submission" date="2018-10" db="EMBL/GenBank/DDBJ databases">
        <title>Hidden diversity of soil giant viruses.</title>
        <authorList>
            <person name="Schulz F."/>
            <person name="Alteio L."/>
            <person name="Goudeau D."/>
            <person name="Ryan E.M."/>
            <person name="Malmstrom R.R."/>
            <person name="Blanchard J."/>
            <person name="Woyke T."/>
        </authorList>
    </citation>
    <scope>NUCLEOTIDE SEQUENCE</scope>
    <source>
        <strain evidence="4">HYV1</strain>
    </source>
</reference>